<comment type="caution">
    <text evidence="2">The sequence shown here is derived from an EMBL/GenBank/DDBJ whole genome shotgun (WGS) entry which is preliminary data.</text>
</comment>
<accession>A0A7W5ES96</accession>
<feature type="transmembrane region" description="Helical" evidence="1">
    <location>
        <begin position="25"/>
        <end position="47"/>
    </location>
</feature>
<dbReference type="RefSeq" id="WP_183382218.1">
    <property type="nucleotide sequence ID" value="NZ_JACHXR010000001.1"/>
</dbReference>
<name>A0A7W5ES96_9GAMM</name>
<evidence type="ECO:0000313" key="2">
    <source>
        <dbReference type="EMBL" id="MBB3229726.1"/>
    </source>
</evidence>
<reference evidence="2 3" key="1">
    <citation type="submission" date="2020-08" db="EMBL/GenBank/DDBJ databases">
        <title>Genomic Encyclopedia of Type Strains, Phase III (KMG-III): the genomes of soil and plant-associated and newly described type strains.</title>
        <authorList>
            <person name="Whitman W."/>
        </authorList>
    </citation>
    <scope>NUCLEOTIDE SEQUENCE [LARGE SCALE GENOMIC DNA]</scope>
    <source>
        <strain evidence="2 3">CECT 7744</strain>
    </source>
</reference>
<sequence length="118" mass="13729">MNANATPVARSPRLLRQQMLRDNRFFGLHQLWFAVLLTPASLYLMRLFSPLEWQWLLAPGFLVAWLLVELLFLPRRLAIRRLAVKQSYDEIVREALHHGVALQEVRVIDRAKGSTGRI</sequence>
<keyword evidence="1" id="KW-0812">Transmembrane</keyword>
<gene>
    <name evidence="2" type="ORF">FHR97_000541</name>
</gene>
<proteinExistence type="predicted"/>
<evidence type="ECO:0000313" key="3">
    <source>
        <dbReference type="Proteomes" id="UP000518892"/>
    </source>
</evidence>
<keyword evidence="3" id="KW-1185">Reference proteome</keyword>
<evidence type="ECO:0000256" key="1">
    <source>
        <dbReference type="SAM" id="Phobius"/>
    </source>
</evidence>
<organism evidence="2 3">
    <name type="scientific">Halomonas stenophila</name>
    <dbReference type="NCBI Taxonomy" id="795312"/>
    <lineage>
        <taxon>Bacteria</taxon>
        <taxon>Pseudomonadati</taxon>
        <taxon>Pseudomonadota</taxon>
        <taxon>Gammaproteobacteria</taxon>
        <taxon>Oceanospirillales</taxon>
        <taxon>Halomonadaceae</taxon>
        <taxon>Halomonas</taxon>
    </lineage>
</organism>
<keyword evidence="1" id="KW-1133">Transmembrane helix</keyword>
<dbReference type="Proteomes" id="UP000518892">
    <property type="component" value="Unassembled WGS sequence"/>
</dbReference>
<dbReference type="AlphaFoldDB" id="A0A7W5ES96"/>
<feature type="transmembrane region" description="Helical" evidence="1">
    <location>
        <begin position="53"/>
        <end position="73"/>
    </location>
</feature>
<protein>
    <submittedName>
        <fullName evidence="2">Uncharacterized membrane protein YciS (DUF1049 family)</fullName>
    </submittedName>
</protein>
<keyword evidence="1" id="KW-0472">Membrane</keyword>
<dbReference type="EMBL" id="JACHXR010000001">
    <property type="protein sequence ID" value="MBB3229726.1"/>
    <property type="molecule type" value="Genomic_DNA"/>
</dbReference>